<name>A0A285X3K7_9FLAO</name>
<dbReference type="RefSeq" id="WP_097055593.1">
    <property type="nucleotide sequence ID" value="NZ_OCMF01000001.1"/>
</dbReference>
<dbReference type="EMBL" id="OCMF01000001">
    <property type="protein sequence ID" value="SOC79892.1"/>
    <property type="molecule type" value="Genomic_DNA"/>
</dbReference>
<sequence>MILQIILLIAGFLLLIKGADWLVENSSSFARKKKISDLAIGLTIVAFGTSAPELVVNVVAAYQGHEDIVFANIIGSNNFNLFFILGVAGLISPLLVQHTTVWKEIPISLFAAIVLYFLVMEGFLSRWDALVLIIFFLGFLFYVYKQLKDVPSTSPAPLQEKSNLRIFVFIILGLTGLIVGGRLVVESAMDIAGSLGMSEKIIGITIVAAGTSLPELATSVIAALKKNNDIAVGNIIGSNIFNIFFILGLSALVRPINFSPVFNIDLYLLFAGTGLLFLFMFLGGKRKLERWEAGFLLMSYIGYTTYLVLKEV</sequence>
<evidence type="ECO:0000313" key="8">
    <source>
        <dbReference type="Proteomes" id="UP000219193"/>
    </source>
</evidence>
<dbReference type="InterPro" id="IPR004837">
    <property type="entry name" value="NaCa_Exmemb"/>
</dbReference>
<dbReference type="InterPro" id="IPR004481">
    <property type="entry name" value="K/Na/Ca-exchanger"/>
</dbReference>
<evidence type="ECO:0000256" key="5">
    <source>
        <dbReference type="SAM" id="Phobius"/>
    </source>
</evidence>
<evidence type="ECO:0000256" key="1">
    <source>
        <dbReference type="ARBA" id="ARBA00004141"/>
    </source>
</evidence>
<gene>
    <name evidence="7" type="ORF">SAMN06296241_1432</name>
</gene>
<feature type="domain" description="Sodium/calcium exchanger membrane region" evidence="6">
    <location>
        <begin position="167"/>
        <end position="308"/>
    </location>
</feature>
<feature type="transmembrane region" description="Helical" evidence="5">
    <location>
        <begin position="290"/>
        <end position="309"/>
    </location>
</feature>
<feature type="domain" description="Sodium/calcium exchanger membrane region" evidence="6">
    <location>
        <begin position="5"/>
        <end position="144"/>
    </location>
</feature>
<dbReference type="PANTHER" id="PTHR10846:SF8">
    <property type="entry name" value="INNER MEMBRANE PROTEIN YRBG"/>
    <property type="match status" value="1"/>
</dbReference>
<feature type="transmembrane region" description="Helical" evidence="5">
    <location>
        <begin position="164"/>
        <end position="185"/>
    </location>
</feature>
<dbReference type="GO" id="GO:0005262">
    <property type="term" value="F:calcium channel activity"/>
    <property type="evidence" value="ECO:0007669"/>
    <property type="project" value="TreeGrafter"/>
</dbReference>
<keyword evidence="8" id="KW-1185">Reference proteome</keyword>
<dbReference type="NCBIfam" id="TIGR00367">
    <property type="entry name" value="calcium/sodium antiporter"/>
    <property type="match status" value="1"/>
</dbReference>
<feature type="transmembrane region" description="Helical" evidence="5">
    <location>
        <begin position="127"/>
        <end position="144"/>
    </location>
</feature>
<evidence type="ECO:0000256" key="2">
    <source>
        <dbReference type="ARBA" id="ARBA00022692"/>
    </source>
</evidence>
<dbReference type="Gene3D" id="1.20.1420.30">
    <property type="entry name" value="NCX, central ion-binding region"/>
    <property type="match status" value="1"/>
</dbReference>
<accession>A0A285X3K7</accession>
<dbReference type="OrthoDB" id="9794225at2"/>
<comment type="subcellular location">
    <subcellularLocation>
        <location evidence="1">Membrane</location>
        <topology evidence="1">Multi-pass membrane protein</topology>
    </subcellularLocation>
</comment>
<feature type="transmembrane region" description="Helical" evidence="5">
    <location>
        <begin position="38"/>
        <end position="62"/>
    </location>
</feature>
<evidence type="ECO:0000313" key="7">
    <source>
        <dbReference type="EMBL" id="SOC79892.1"/>
    </source>
</evidence>
<dbReference type="AlphaFoldDB" id="A0A285X3K7"/>
<keyword evidence="2 5" id="KW-0812">Transmembrane</keyword>
<evidence type="ECO:0000256" key="4">
    <source>
        <dbReference type="ARBA" id="ARBA00023136"/>
    </source>
</evidence>
<organism evidence="7 8">
    <name type="scientific">Salinimicrobium sediminis</name>
    <dbReference type="NCBI Taxonomy" id="1343891"/>
    <lineage>
        <taxon>Bacteria</taxon>
        <taxon>Pseudomonadati</taxon>
        <taxon>Bacteroidota</taxon>
        <taxon>Flavobacteriia</taxon>
        <taxon>Flavobacteriales</taxon>
        <taxon>Flavobacteriaceae</taxon>
        <taxon>Salinimicrobium</taxon>
    </lineage>
</organism>
<feature type="transmembrane region" description="Helical" evidence="5">
    <location>
        <begin position="201"/>
        <end position="224"/>
    </location>
</feature>
<dbReference type="Pfam" id="PF01699">
    <property type="entry name" value="Na_Ca_ex"/>
    <property type="match status" value="2"/>
</dbReference>
<dbReference type="GO" id="GO:0008273">
    <property type="term" value="F:calcium, potassium:sodium antiporter activity"/>
    <property type="evidence" value="ECO:0007669"/>
    <property type="project" value="TreeGrafter"/>
</dbReference>
<keyword evidence="3 5" id="KW-1133">Transmembrane helix</keyword>
<dbReference type="GO" id="GO:0006874">
    <property type="term" value="P:intracellular calcium ion homeostasis"/>
    <property type="evidence" value="ECO:0007669"/>
    <property type="project" value="TreeGrafter"/>
</dbReference>
<dbReference type="InterPro" id="IPR044880">
    <property type="entry name" value="NCX_ion-bd_dom_sf"/>
</dbReference>
<reference evidence="8" key="1">
    <citation type="submission" date="2017-09" db="EMBL/GenBank/DDBJ databases">
        <authorList>
            <person name="Varghese N."/>
            <person name="Submissions S."/>
        </authorList>
    </citation>
    <scope>NUCLEOTIDE SEQUENCE [LARGE SCALE GENOMIC DNA]</scope>
    <source>
        <strain evidence="8">CGMCC 1.12641</strain>
    </source>
</reference>
<dbReference type="PANTHER" id="PTHR10846">
    <property type="entry name" value="SODIUM/POTASSIUM/CALCIUM EXCHANGER"/>
    <property type="match status" value="1"/>
</dbReference>
<protein>
    <submittedName>
        <fullName evidence="7">Cation:H+ antiporter</fullName>
    </submittedName>
</protein>
<evidence type="ECO:0000259" key="6">
    <source>
        <dbReference type="Pfam" id="PF01699"/>
    </source>
</evidence>
<proteinExistence type="predicted"/>
<feature type="transmembrane region" description="Helical" evidence="5">
    <location>
        <begin position="69"/>
        <end position="95"/>
    </location>
</feature>
<feature type="transmembrane region" description="Helical" evidence="5">
    <location>
        <begin position="264"/>
        <end position="284"/>
    </location>
</feature>
<dbReference type="GO" id="GO:0005886">
    <property type="term" value="C:plasma membrane"/>
    <property type="evidence" value="ECO:0007669"/>
    <property type="project" value="TreeGrafter"/>
</dbReference>
<evidence type="ECO:0000256" key="3">
    <source>
        <dbReference type="ARBA" id="ARBA00022989"/>
    </source>
</evidence>
<keyword evidence="4 5" id="KW-0472">Membrane</keyword>
<feature type="transmembrane region" description="Helical" evidence="5">
    <location>
        <begin position="230"/>
        <end position="252"/>
    </location>
</feature>
<dbReference type="Proteomes" id="UP000219193">
    <property type="component" value="Unassembled WGS sequence"/>
</dbReference>